<dbReference type="InterPro" id="IPR001509">
    <property type="entry name" value="Epimerase_deHydtase"/>
</dbReference>
<proteinExistence type="predicted"/>
<reference evidence="3" key="1">
    <citation type="submission" date="2010-12" db="EMBL/GenBank/DDBJ databases">
        <title>Complete sequence of Desulfovibrio aespoeensis Aspo-2.</title>
        <authorList>
            <consortium name="US DOE Joint Genome Institute"/>
            <person name="Lucas S."/>
            <person name="Copeland A."/>
            <person name="Lapidus A."/>
            <person name="Cheng J.-F."/>
            <person name="Goodwin L."/>
            <person name="Pitluck S."/>
            <person name="Chertkov O."/>
            <person name="Misra M."/>
            <person name="Detter J.C."/>
            <person name="Han C."/>
            <person name="Tapia R."/>
            <person name="Land M."/>
            <person name="Hauser L."/>
            <person name="Kyrpides N."/>
            <person name="Ivanova N."/>
            <person name="Ovchinnikova G."/>
            <person name="Pedersen K."/>
            <person name="Jagevall S."/>
            <person name="Hazen T."/>
            <person name="Woyke T."/>
        </authorList>
    </citation>
    <scope>NUCLEOTIDE SEQUENCE [LARGE SCALE GENOMIC DNA]</scope>
    <source>
        <strain evidence="3">ATCC 700646 / DSM 10631 / Aspo-2</strain>
    </source>
</reference>
<dbReference type="Pfam" id="PF01370">
    <property type="entry name" value="Epimerase"/>
    <property type="match status" value="1"/>
</dbReference>
<evidence type="ECO:0000313" key="3">
    <source>
        <dbReference type="Proteomes" id="UP000002191"/>
    </source>
</evidence>
<evidence type="ECO:0000259" key="1">
    <source>
        <dbReference type="Pfam" id="PF01370"/>
    </source>
</evidence>
<dbReference type="KEGG" id="das:Daes_0103"/>
<dbReference type="HOGENOM" id="CLU_007383_1_7_7"/>
<accession>E6VUI6</accession>
<name>E6VUI6_PSEA9</name>
<dbReference type="PANTHER" id="PTHR43245:SF13">
    <property type="entry name" value="UDP-D-APIOSE_UDP-D-XYLOSE SYNTHASE 2"/>
    <property type="match status" value="1"/>
</dbReference>
<dbReference type="InterPro" id="IPR036291">
    <property type="entry name" value="NAD(P)-bd_dom_sf"/>
</dbReference>
<evidence type="ECO:0000313" key="2">
    <source>
        <dbReference type="EMBL" id="ADU61131.1"/>
    </source>
</evidence>
<dbReference type="InterPro" id="IPR050177">
    <property type="entry name" value="Lipid_A_modif_metabolic_enz"/>
</dbReference>
<dbReference type="PANTHER" id="PTHR43245">
    <property type="entry name" value="BIFUNCTIONAL POLYMYXIN RESISTANCE PROTEIN ARNA"/>
    <property type="match status" value="1"/>
</dbReference>
<dbReference type="EMBL" id="CP002431">
    <property type="protein sequence ID" value="ADU61131.1"/>
    <property type="molecule type" value="Genomic_DNA"/>
</dbReference>
<dbReference type="OrthoDB" id="9769113at2"/>
<protein>
    <submittedName>
        <fullName evidence="2">NAD-dependent epimerase/dehydratase</fullName>
    </submittedName>
</protein>
<dbReference type="RefSeq" id="WP_013513068.1">
    <property type="nucleotide sequence ID" value="NC_014844.1"/>
</dbReference>
<organism evidence="2 3">
    <name type="scientific">Pseudodesulfovibrio aespoeensis (strain ATCC 700646 / DSM 10631 / Aspo-2)</name>
    <name type="common">Desulfovibrio aespoeensis</name>
    <dbReference type="NCBI Taxonomy" id="643562"/>
    <lineage>
        <taxon>Bacteria</taxon>
        <taxon>Pseudomonadati</taxon>
        <taxon>Thermodesulfobacteriota</taxon>
        <taxon>Desulfovibrionia</taxon>
        <taxon>Desulfovibrionales</taxon>
        <taxon>Desulfovibrionaceae</taxon>
    </lineage>
</organism>
<dbReference type="CDD" id="cd08946">
    <property type="entry name" value="SDR_e"/>
    <property type="match status" value="1"/>
</dbReference>
<dbReference type="SUPFAM" id="SSF51735">
    <property type="entry name" value="NAD(P)-binding Rossmann-fold domains"/>
    <property type="match status" value="1"/>
</dbReference>
<feature type="domain" description="NAD-dependent epimerase/dehydratase" evidence="1">
    <location>
        <begin position="3"/>
        <end position="204"/>
    </location>
</feature>
<dbReference type="eggNOG" id="COG0451">
    <property type="taxonomic scope" value="Bacteria"/>
</dbReference>
<dbReference type="Proteomes" id="UP000002191">
    <property type="component" value="Chromosome"/>
</dbReference>
<reference evidence="2 3" key="2">
    <citation type="journal article" date="2014" name="Genome Announc.">
        <title>Complete Genome Sequence of the Subsurface, Mesophilic Sulfate-Reducing Bacterium Desulfovibrio aespoeensis Aspo-2.</title>
        <authorList>
            <person name="Pedersen K."/>
            <person name="Bengtsson A."/>
            <person name="Edlund J."/>
            <person name="Rabe L."/>
            <person name="Hazen T."/>
            <person name="Chakraborty R."/>
            <person name="Goodwin L."/>
            <person name="Shapiro N."/>
        </authorList>
    </citation>
    <scope>NUCLEOTIDE SEQUENCE [LARGE SCALE GENOMIC DNA]</scope>
    <source>
        <strain evidence="3">ATCC 700646 / DSM 10631 / Aspo-2</strain>
    </source>
</reference>
<sequence>MKVLVTGGSGFLGSHVADALSDAGHEVTIFDAVASPWLRADQAMILGDLLDRDGLAKAVQGMDAVYHFAGIADIEDCAKSPMTTASVNILGTVGLLDCCVAAQVGRFVFASSAYVFSEAGSFYRTSKRACESFIEDYAKRYGLKYTCLRYGSLYGPRADQRNSIHSLLRQAVETGAITYHGNGDELREFIHVFDAARSSVEILAPEFENQNVILTGVEKMTYRELLEMIREIFGGRVELNILPSDRAAHYRITPYSFAPKLGRKLVSNLFVDFGQGLLHCIDALHGEQVARQQREDGE</sequence>
<gene>
    <name evidence="2" type="ordered locus">Daes_0103</name>
</gene>
<dbReference type="AlphaFoldDB" id="E6VUI6"/>
<dbReference type="Gene3D" id="3.40.50.720">
    <property type="entry name" value="NAD(P)-binding Rossmann-like Domain"/>
    <property type="match status" value="1"/>
</dbReference>
<dbReference type="STRING" id="643562.Daes_0103"/>
<keyword evidence="3" id="KW-1185">Reference proteome</keyword>